<dbReference type="CDD" id="cd16857">
    <property type="entry name" value="ING_ING1_2"/>
    <property type="match status" value="1"/>
</dbReference>
<dbReference type="Pfam" id="PF12998">
    <property type="entry name" value="ING"/>
    <property type="match status" value="1"/>
</dbReference>
<gene>
    <name evidence="2" type="primary">Ing1</name>
    <name evidence="2" type="ORF">AVEN_176374_1</name>
</gene>
<dbReference type="Gene3D" id="6.10.140.1740">
    <property type="match status" value="1"/>
</dbReference>
<evidence type="ECO:0000313" key="3">
    <source>
        <dbReference type="Proteomes" id="UP000499080"/>
    </source>
</evidence>
<feature type="domain" description="Inhibitor of growth protein N-terminal histone-binding" evidence="1">
    <location>
        <begin position="28"/>
        <end position="126"/>
    </location>
</feature>
<reference evidence="2 3" key="1">
    <citation type="journal article" date="2019" name="Sci. Rep.">
        <title>Orb-weaving spider Araneus ventricosus genome elucidates the spidroin gene catalogue.</title>
        <authorList>
            <person name="Kono N."/>
            <person name="Nakamura H."/>
            <person name="Ohtoshi R."/>
            <person name="Moran D.A.P."/>
            <person name="Shinohara A."/>
            <person name="Yoshida Y."/>
            <person name="Fujiwara M."/>
            <person name="Mori M."/>
            <person name="Tomita M."/>
            <person name="Arakawa K."/>
        </authorList>
    </citation>
    <scope>NUCLEOTIDE SEQUENCE [LARGE SCALE GENOMIC DNA]</scope>
</reference>
<dbReference type="SMART" id="SM01408">
    <property type="entry name" value="ING"/>
    <property type="match status" value="1"/>
</dbReference>
<proteinExistence type="predicted"/>
<dbReference type="InterPro" id="IPR024610">
    <property type="entry name" value="ING_N_histone-binding"/>
</dbReference>
<evidence type="ECO:0000313" key="2">
    <source>
        <dbReference type="EMBL" id="GBM00126.1"/>
    </source>
</evidence>
<sequence>MFVNQKSELDSNKMLNQAALEAMYSAIYIEDYMDFIDNVPDDIQRNITQLRELDLRYQEILQDLDTYENALRKDLDAASRKRTLLQIQRALIQSQDLGDRKLQIVQVIQDIIDNKSRQLETDRKKLGWDGPSFTDYSNFCRFGIDFDSQAVKLFFGPQSGSFSDHNSGVVFRGHVYYITACRHIEQSAAKHQQIQKLYSLYGHRHGQT</sequence>
<accession>A0A4Y2C8D5</accession>
<dbReference type="AlphaFoldDB" id="A0A4Y2C8D5"/>
<dbReference type="InterPro" id="IPR028651">
    <property type="entry name" value="ING_fam"/>
</dbReference>
<dbReference type="EMBL" id="BGPR01000154">
    <property type="protein sequence ID" value="GBM00126.1"/>
    <property type="molecule type" value="Genomic_DNA"/>
</dbReference>
<dbReference type="GO" id="GO:0005634">
    <property type="term" value="C:nucleus"/>
    <property type="evidence" value="ECO:0007669"/>
    <property type="project" value="TreeGrafter"/>
</dbReference>
<dbReference type="Proteomes" id="UP000499080">
    <property type="component" value="Unassembled WGS sequence"/>
</dbReference>
<comment type="caution">
    <text evidence="2">The sequence shown here is derived from an EMBL/GenBank/DDBJ whole genome shotgun (WGS) entry which is preliminary data.</text>
</comment>
<keyword evidence="3" id="KW-1185">Reference proteome</keyword>
<protein>
    <submittedName>
        <fullName evidence="2">Inhibitor of growth protein 1</fullName>
    </submittedName>
</protein>
<dbReference type="PANTHER" id="PTHR10333:SF89">
    <property type="entry name" value="INHIBITOR OF GROWTH PROTEIN"/>
    <property type="match status" value="1"/>
</dbReference>
<organism evidence="2 3">
    <name type="scientific">Araneus ventricosus</name>
    <name type="common">Orbweaver spider</name>
    <name type="synonym">Epeira ventricosa</name>
    <dbReference type="NCBI Taxonomy" id="182803"/>
    <lineage>
        <taxon>Eukaryota</taxon>
        <taxon>Metazoa</taxon>
        <taxon>Ecdysozoa</taxon>
        <taxon>Arthropoda</taxon>
        <taxon>Chelicerata</taxon>
        <taxon>Arachnida</taxon>
        <taxon>Araneae</taxon>
        <taxon>Araneomorphae</taxon>
        <taxon>Entelegynae</taxon>
        <taxon>Araneoidea</taxon>
        <taxon>Araneidae</taxon>
        <taxon>Araneus</taxon>
    </lineage>
</organism>
<evidence type="ECO:0000259" key="1">
    <source>
        <dbReference type="SMART" id="SM01408"/>
    </source>
</evidence>
<dbReference type="PANTHER" id="PTHR10333">
    <property type="entry name" value="INHIBITOR OF GROWTH PROTEIN"/>
    <property type="match status" value="1"/>
</dbReference>
<dbReference type="GO" id="GO:0045893">
    <property type="term" value="P:positive regulation of DNA-templated transcription"/>
    <property type="evidence" value="ECO:0007669"/>
    <property type="project" value="TreeGrafter"/>
</dbReference>
<name>A0A4Y2C8D5_ARAVE</name>
<dbReference type="OrthoDB" id="5411773at2759"/>